<evidence type="ECO:0008006" key="4">
    <source>
        <dbReference type="Google" id="ProtNLM"/>
    </source>
</evidence>
<evidence type="ECO:0000313" key="2">
    <source>
        <dbReference type="EMBL" id="CAH3020160.1"/>
    </source>
</evidence>
<feature type="region of interest" description="Disordered" evidence="1">
    <location>
        <begin position="71"/>
        <end position="94"/>
    </location>
</feature>
<reference evidence="2 3" key="1">
    <citation type="submission" date="2022-05" db="EMBL/GenBank/DDBJ databases">
        <authorList>
            <consortium name="Genoscope - CEA"/>
            <person name="William W."/>
        </authorList>
    </citation>
    <scope>NUCLEOTIDE SEQUENCE [LARGE SCALE GENOMIC DNA]</scope>
</reference>
<feature type="region of interest" description="Disordered" evidence="1">
    <location>
        <begin position="1"/>
        <end position="57"/>
    </location>
</feature>
<keyword evidence="3" id="KW-1185">Reference proteome</keyword>
<evidence type="ECO:0000256" key="1">
    <source>
        <dbReference type="SAM" id="MobiDB-lite"/>
    </source>
</evidence>
<feature type="compositionally biased region" description="Low complexity" evidence="1">
    <location>
        <begin position="12"/>
        <end position="24"/>
    </location>
</feature>
<gene>
    <name evidence="2" type="ORF">PEVE_00005912</name>
</gene>
<dbReference type="Proteomes" id="UP001159427">
    <property type="component" value="Unassembled WGS sequence"/>
</dbReference>
<name>A0ABN8LSB4_9CNID</name>
<accession>A0ABN8LSB4</accession>
<sequence>MVNDRGNPSPSPSTTSTDSLPDSLQFSEDTGSMPASTSSSSRRASSSAENKKAQDRWSKEEEKLLVQLWAEKHDQLESRESRKTFAGNRGKSQGAHSMVLCFVHRFCSEVRL</sequence>
<feature type="compositionally biased region" description="Basic and acidic residues" evidence="1">
    <location>
        <begin position="71"/>
        <end position="83"/>
    </location>
</feature>
<dbReference type="EMBL" id="CALNXI010000138">
    <property type="protein sequence ID" value="CAH3020160.1"/>
    <property type="molecule type" value="Genomic_DNA"/>
</dbReference>
<proteinExistence type="predicted"/>
<feature type="compositionally biased region" description="Low complexity" evidence="1">
    <location>
        <begin position="35"/>
        <end position="48"/>
    </location>
</feature>
<protein>
    <recommendedName>
        <fullName evidence="4">Myb-like domain-containing protein</fullName>
    </recommendedName>
</protein>
<feature type="compositionally biased region" description="Polar residues" evidence="1">
    <location>
        <begin position="25"/>
        <end position="34"/>
    </location>
</feature>
<comment type="caution">
    <text evidence="2">The sequence shown here is derived from an EMBL/GenBank/DDBJ whole genome shotgun (WGS) entry which is preliminary data.</text>
</comment>
<evidence type="ECO:0000313" key="3">
    <source>
        <dbReference type="Proteomes" id="UP001159427"/>
    </source>
</evidence>
<organism evidence="2 3">
    <name type="scientific">Porites evermanni</name>
    <dbReference type="NCBI Taxonomy" id="104178"/>
    <lineage>
        <taxon>Eukaryota</taxon>
        <taxon>Metazoa</taxon>
        <taxon>Cnidaria</taxon>
        <taxon>Anthozoa</taxon>
        <taxon>Hexacorallia</taxon>
        <taxon>Scleractinia</taxon>
        <taxon>Fungiina</taxon>
        <taxon>Poritidae</taxon>
        <taxon>Porites</taxon>
    </lineage>
</organism>